<dbReference type="EMBL" id="KQ243011">
    <property type="protein sequence ID" value="KNC76655.1"/>
    <property type="molecule type" value="Genomic_DNA"/>
</dbReference>
<organism evidence="2 3">
    <name type="scientific">Sphaeroforma arctica JP610</name>
    <dbReference type="NCBI Taxonomy" id="667725"/>
    <lineage>
        <taxon>Eukaryota</taxon>
        <taxon>Ichthyosporea</taxon>
        <taxon>Ichthyophonida</taxon>
        <taxon>Sphaeroforma</taxon>
    </lineage>
</organism>
<proteinExistence type="predicted"/>
<sequence length="88" mass="9804">SSVRALEAPQAMVANDPGTSEQPESNHKMMPHLINRLLHRFKSYLALEAGGAMSHTVEVFDLELDVKNGQDERQVAERLVAKLNRHGD</sequence>
<dbReference type="RefSeq" id="XP_014150557.1">
    <property type="nucleotide sequence ID" value="XM_014295082.1"/>
</dbReference>
<reference evidence="2 3" key="1">
    <citation type="submission" date="2011-02" db="EMBL/GenBank/DDBJ databases">
        <title>The Genome Sequence of Sphaeroforma arctica JP610.</title>
        <authorList>
            <consortium name="The Broad Institute Genome Sequencing Platform"/>
            <person name="Russ C."/>
            <person name="Cuomo C."/>
            <person name="Young S.K."/>
            <person name="Zeng Q."/>
            <person name="Gargeya S."/>
            <person name="Alvarado L."/>
            <person name="Berlin A."/>
            <person name="Chapman S.B."/>
            <person name="Chen Z."/>
            <person name="Freedman E."/>
            <person name="Gellesch M."/>
            <person name="Goldberg J."/>
            <person name="Griggs A."/>
            <person name="Gujja S."/>
            <person name="Heilman E."/>
            <person name="Heiman D."/>
            <person name="Howarth C."/>
            <person name="Mehta T."/>
            <person name="Neiman D."/>
            <person name="Pearson M."/>
            <person name="Roberts A."/>
            <person name="Saif S."/>
            <person name="Shea T."/>
            <person name="Shenoy N."/>
            <person name="Sisk P."/>
            <person name="Stolte C."/>
            <person name="Sykes S."/>
            <person name="White J."/>
            <person name="Yandava C."/>
            <person name="Burger G."/>
            <person name="Gray M.W."/>
            <person name="Holland P.W.H."/>
            <person name="King N."/>
            <person name="Lang F.B.F."/>
            <person name="Roger A.J."/>
            <person name="Ruiz-Trillo I."/>
            <person name="Haas B."/>
            <person name="Nusbaum C."/>
            <person name="Birren B."/>
        </authorList>
    </citation>
    <scope>NUCLEOTIDE SEQUENCE [LARGE SCALE GENOMIC DNA]</scope>
    <source>
        <strain evidence="2 3">JP610</strain>
    </source>
</reference>
<dbReference type="Proteomes" id="UP000054560">
    <property type="component" value="Unassembled WGS sequence"/>
</dbReference>
<accession>A0A0L0FIT2</accession>
<dbReference type="GeneID" id="25911354"/>
<evidence type="ECO:0000313" key="3">
    <source>
        <dbReference type="Proteomes" id="UP000054560"/>
    </source>
</evidence>
<name>A0A0L0FIT2_9EUKA</name>
<feature type="region of interest" description="Disordered" evidence="1">
    <location>
        <begin position="1"/>
        <end position="26"/>
    </location>
</feature>
<feature type="non-terminal residue" evidence="2">
    <location>
        <position position="1"/>
    </location>
</feature>
<evidence type="ECO:0000256" key="1">
    <source>
        <dbReference type="SAM" id="MobiDB-lite"/>
    </source>
</evidence>
<evidence type="ECO:0000313" key="2">
    <source>
        <dbReference type="EMBL" id="KNC76655.1"/>
    </source>
</evidence>
<keyword evidence="3" id="KW-1185">Reference proteome</keyword>
<dbReference type="AlphaFoldDB" id="A0A0L0FIT2"/>
<protein>
    <submittedName>
        <fullName evidence="2">Uncharacterized protein</fullName>
    </submittedName>
</protein>
<gene>
    <name evidence="2" type="ORF">SARC_10850</name>
</gene>